<evidence type="ECO:0000313" key="7">
    <source>
        <dbReference type="EMBL" id="GBP32062.1"/>
    </source>
</evidence>
<protein>
    <recommendedName>
        <fullName evidence="9">Gustatory receptor</fullName>
    </recommendedName>
</protein>
<proteinExistence type="predicted"/>
<organism evidence="7 8">
    <name type="scientific">Eumeta variegata</name>
    <name type="common">Bagworm moth</name>
    <name type="synonym">Eumeta japonica</name>
    <dbReference type="NCBI Taxonomy" id="151549"/>
    <lineage>
        <taxon>Eukaryota</taxon>
        <taxon>Metazoa</taxon>
        <taxon>Ecdysozoa</taxon>
        <taxon>Arthropoda</taxon>
        <taxon>Hexapoda</taxon>
        <taxon>Insecta</taxon>
        <taxon>Pterygota</taxon>
        <taxon>Neoptera</taxon>
        <taxon>Endopterygota</taxon>
        <taxon>Lepidoptera</taxon>
        <taxon>Glossata</taxon>
        <taxon>Ditrysia</taxon>
        <taxon>Tineoidea</taxon>
        <taxon>Psychidae</taxon>
        <taxon>Oiketicinae</taxon>
        <taxon>Eumeta</taxon>
    </lineage>
</organism>
<comment type="subcellular location">
    <subcellularLocation>
        <location evidence="1">Cell membrane</location>
        <topology evidence="1">Multi-pass membrane protein</topology>
    </subcellularLocation>
</comment>
<evidence type="ECO:0008006" key="9">
    <source>
        <dbReference type="Google" id="ProtNLM"/>
    </source>
</evidence>
<gene>
    <name evidence="7" type="ORF">EVAR_21096_1</name>
</gene>
<keyword evidence="4 6" id="KW-1133">Transmembrane helix</keyword>
<dbReference type="OrthoDB" id="7452444at2759"/>
<feature type="transmembrane region" description="Helical" evidence="6">
    <location>
        <begin position="137"/>
        <end position="158"/>
    </location>
</feature>
<sequence length="826" mass="90470">MPVFKASCGAPLTVCQGVSVSTASSTARSRCCAPSMHPLNTTACVITLCKRLRACCGLSVSHPRLRCGSSARHLRLLGRGESATGADMASRGDPPIPHLNNYVKDQRATAPTVTGYLTFLSYLEALVGVCRLRGARILRWTAGLYGIALAAAVVVLAMHPQPNDNASYMVFRRTASAEFALLVAVSLLCQRRAAAALDRELAHVERALDPDGARGLGADMARRGGLWILTYTIYYIVEYCIVVLWRHEHIQLSTLMLYIPLLAHDLEQLYFTSLLRMIWARLQLLCTHLPQALTASATGSAPPSGAPEGQRRRPPLDITALHRLYERLHHCAELLNSIMSLPMFITLTSSGISTTFLLKNLVTALQITDAANAGRDSSEPSLPLAYSVLRCVKYTLSVFVPCVYSGLTAAQARILRTQAHDALDDKILVSERTARRKLKALVRLTRERDFTYALWGVVALDMSLPLSYVSLCTTYLSGREIDASQAERLRQSCLSIACSALSLARSAQAERGNESCFFVHATDVHAFIRRYHVKIILLLDVKRVCKPPEYRWSSQPIYTHDSGEATKPGLGLSRLGLRSPALIFDLGTVPYSDSEHTLDPNFNSTPDSNIVPFSVPSSSGLDFVSALRLVCNIDFATAHGSDLNGATNKIKSKLYHSVLMSICSQPASARNVTCTSNVCEKKWPQQISNIENRNKLVDIDLPVSLRVSSKISPSELTAQHNSPRPVRTLASWGNMLDMSEDLVPLFRMSSCPNSNEKYKCAIAVLFNERGVSRKLVSTLVLCDSGMSSEPVTMTLISFAAILPSPRLLPLKIRSPTTANRSINVDT</sequence>
<dbReference type="Proteomes" id="UP000299102">
    <property type="component" value="Unassembled WGS sequence"/>
</dbReference>
<dbReference type="Pfam" id="PF08395">
    <property type="entry name" value="7tm_7"/>
    <property type="match status" value="1"/>
</dbReference>
<evidence type="ECO:0000256" key="6">
    <source>
        <dbReference type="SAM" id="Phobius"/>
    </source>
</evidence>
<evidence type="ECO:0000256" key="3">
    <source>
        <dbReference type="ARBA" id="ARBA00022692"/>
    </source>
</evidence>
<keyword evidence="5 6" id="KW-0472">Membrane</keyword>
<dbReference type="GO" id="GO:0050909">
    <property type="term" value="P:sensory perception of taste"/>
    <property type="evidence" value="ECO:0007669"/>
    <property type="project" value="InterPro"/>
</dbReference>
<evidence type="ECO:0000256" key="4">
    <source>
        <dbReference type="ARBA" id="ARBA00022989"/>
    </source>
</evidence>
<reference evidence="7 8" key="1">
    <citation type="journal article" date="2019" name="Commun. Biol.">
        <title>The bagworm genome reveals a unique fibroin gene that provides high tensile strength.</title>
        <authorList>
            <person name="Kono N."/>
            <person name="Nakamura H."/>
            <person name="Ohtoshi R."/>
            <person name="Tomita M."/>
            <person name="Numata K."/>
            <person name="Arakawa K."/>
        </authorList>
    </citation>
    <scope>NUCLEOTIDE SEQUENCE [LARGE SCALE GENOMIC DNA]</scope>
</reference>
<keyword evidence="8" id="KW-1185">Reference proteome</keyword>
<dbReference type="GO" id="GO:0005886">
    <property type="term" value="C:plasma membrane"/>
    <property type="evidence" value="ECO:0007669"/>
    <property type="project" value="UniProtKB-SubCell"/>
</dbReference>
<dbReference type="EMBL" id="BGZK01000254">
    <property type="protein sequence ID" value="GBP32062.1"/>
    <property type="molecule type" value="Genomic_DNA"/>
</dbReference>
<evidence type="ECO:0000256" key="2">
    <source>
        <dbReference type="ARBA" id="ARBA00022475"/>
    </source>
</evidence>
<comment type="caution">
    <text evidence="7">The sequence shown here is derived from an EMBL/GenBank/DDBJ whole genome shotgun (WGS) entry which is preliminary data.</text>
</comment>
<evidence type="ECO:0000313" key="8">
    <source>
        <dbReference type="Proteomes" id="UP000299102"/>
    </source>
</evidence>
<dbReference type="AlphaFoldDB" id="A0A4C1V1C0"/>
<feature type="transmembrane region" description="Helical" evidence="6">
    <location>
        <begin position="224"/>
        <end position="245"/>
    </location>
</feature>
<evidence type="ECO:0000256" key="5">
    <source>
        <dbReference type="ARBA" id="ARBA00023136"/>
    </source>
</evidence>
<evidence type="ECO:0000256" key="1">
    <source>
        <dbReference type="ARBA" id="ARBA00004651"/>
    </source>
</evidence>
<name>A0A4C1V1C0_EUMVA</name>
<accession>A0A4C1V1C0</accession>
<feature type="transmembrane region" description="Helical" evidence="6">
    <location>
        <begin position="170"/>
        <end position="189"/>
    </location>
</feature>
<keyword evidence="3 6" id="KW-0812">Transmembrane</keyword>
<dbReference type="InterPro" id="IPR013604">
    <property type="entry name" value="7TM_chemorcpt"/>
</dbReference>
<keyword evidence="2" id="KW-1003">Cell membrane</keyword>